<evidence type="ECO:0000256" key="5">
    <source>
        <dbReference type="ARBA" id="ARBA00022989"/>
    </source>
</evidence>
<keyword evidence="11" id="KW-1185">Reference proteome</keyword>
<dbReference type="PANTHER" id="PTHR23517:SF3">
    <property type="entry name" value="INTEGRAL MEMBRANE TRANSPORT PROTEIN"/>
    <property type="match status" value="1"/>
</dbReference>
<feature type="transmembrane region" description="Helical" evidence="8">
    <location>
        <begin position="442"/>
        <end position="465"/>
    </location>
</feature>
<keyword evidence="6 8" id="KW-0472">Membrane</keyword>
<accession>A0A3L7AM82</accession>
<feature type="transmembrane region" description="Helical" evidence="8">
    <location>
        <begin position="191"/>
        <end position="215"/>
    </location>
</feature>
<feature type="compositionally biased region" description="Low complexity" evidence="7">
    <location>
        <begin position="8"/>
        <end position="22"/>
    </location>
</feature>
<dbReference type="InterPro" id="IPR050171">
    <property type="entry name" value="MFS_Transporters"/>
</dbReference>
<evidence type="ECO:0000256" key="8">
    <source>
        <dbReference type="SAM" id="Phobius"/>
    </source>
</evidence>
<dbReference type="GO" id="GO:0005886">
    <property type="term" value="C:plasma membrane"/>
    <property type="evidence" value="ECO:0007669"/>
    <property type="project" value="UniProtKB-SubCell"/>
</dbReference>
<feature type="transmembrane region" description="Helical" evidence="8">
    <location>
        <begin position="505"/>
        <end position="524"/>
    </location>
</feature>
<evidence type="ECO:0000256" key="7">
    <source>
        <dbReference type="SAM" id="MobiDB-lite"/>
    </source>
</evidence>
<dbReference type="InterPro" id="IPR036259">
    <property type="entry name" value="MFS_trans_sf"/>
</dbReference>
<feature type="transmembrane region" description="Helical" evidence="8">
    <location>
        <begin position="227"/>
        <end position="254"/>
    </location>
</feature>
<dbReference type="SUPFAM" id="SSF103473">
    <property type="entry name" value="MFS general substrate transporter"/>
    <property type="match status" value="1"/>
</dbReference>
<dbReference type="InterPro" id="IPR011701">
    <property type="entry name" value="MFS"/>
</dbReference>
<dbReference type="EMBL" id="RCTF01000002">
    <property type="protein sequence ID" value="RLP81065.1"/>
    <property type="molecule type" value="Genomic_DNA"/>
</dbReference>
<evidence type="ECO:0000256" key="3">
    <source>
        <dbReference type="ARBA" id="ARBA00022475"/>
    </source>
</evidence>
<comment type="caution">
    <text evidence="10">The sequence shown here is derived from an EMBL/GenBank/DDBJ whole genome shotgun (WGS) entry which is preliminary data.</text>
</comment>
<organism evidence="10 11">
    <name type="scientific">Xanthobacter tagetidis</name>
    <dbReference type="NCBI Taxonomy" id="60216"/>
    <lineage>
        <taxon>Bacteria</taxon>
        <taxon>Pseudomonadati</taxon>
        <taxon>Pseudomonadota</taxon>
        <taxon>Alphaproteobacteria</taxon>
        <taxon>Hyphomicrobiales</taxon>
        <taxon>Xanthobacteraceae</taxon>
        <taxon>Xanthobacter</taxon>
    </lineage>
</organism>
<feature type="transmembrane region" description="Helical" evidence="8">
    <location>
        <begin position="305"/>
        <end position="326"/>
    </location>
</feature>
<evidence type="ECO:0000256" key="4">
    <source>
        <dbReference type="ARBA" id="ARBA00022692"/>
    </source>
</evidence>
<evidence type="ECO:0000259" key="9">
    <source>
        <dbReference type="PROSITE" id="PS50850"/>
    </source>
</evidence>
<feature type="transmembrane region" description="Helical" evidence="8">
    <location>
        <begin position="416"/>
        <end position="436"/>
    </location>
</feature>
<sequence length="541" mass="54629">MCWRRSRSTPSSGGASSRRAGGSSHGRHPFPRRRRIRPPRPQSGPAQARFGHRHRRRHALGPAGCWLPHAGEPHRPQGAARGTGGRGGGGGLRARALPQRAPRHLRHVLRPRRLPEAHPPQAGLAGSACRPRQPALDRQGGAAEVSSAEDEERPGRALALAVAAQTLGALPVFLTGALAPLALPELGMDAVGLGAAAGIFYAASAIGSALLGPLADTLGTWRATRSGLMITVLASGGIALFATSAISLSAWLVVAGLANGWIQPSTNLAVARFRWQGLGFGIKQSSIPIATLAAGFAVPAVGLTLGWRFAFGIGCAAALGLVAILPRGAPARGTGGPVRHKRREGSSLATLLVLGAMSGLGAGSANAMATFLVPSVTADGHSAAVGGLVVALGSVVSVATRLAFGFWVDRRPFAPLPVVALLFVGGAAGYALLALGNGLVPAMVGTALGFGLGWGWSGLSLLAVVRANSRSAGAATGITQAGVFAGAIFGPLVFGLVVAHASFGAAWLTAAAMALAAAACALVGHRLLDRDLPRCPEAGPA</sequence>
<evidence type="ECO:0000256" key="1">
    <source>
        <dbReference type="ARBA" id="ARBA00004651"/>
    </source>
</evidence>
<dbReference type="GO" id="GO:0022857">
    <property type="term" value="F:transmembrane transporter activity"/>
    <property type="evidence" value="ECO:0007669"/>
    <property type="project" value="InterPro"/>
</dbReference>
<dbReference type="PANTHER" id="PTHR23517">
    <property type="entry name" value="RESISTANCE PROTEIN MDTM, PUTATIVE-RELATED-RELATED"/>
    <property type="match status" value="1"/>
</dbReference>
<keyword evidence="4 8" id="KW-0812">Transmembrane</keyword>
<proteinExistence type="predicted"/>
<feature type="compositionally biased region" description="Basic residues" evidence="7">
    <location>
        <begin position="50"/>
        <end position="59"/>
    </location>
</feature>
<reference evidence="10 11" key="1">
    <citation type="submission" date="2018-10" db="EMBL/GenBank/DDBJ databases">
        <title>Xanthobacter tagetidis genome sequencing and assembly.</title>
        <authorList>
            <person name="Maclea K.S."/>
            <person name="Goen A.E."/>
            <person name="Fatima S.A."/>
        </authorList>
    </citation>
    <scope>NUCLEOTIDE SEQUENCE [LARGE SCALE GENOMIC DNA]</scope>
    <source>
        <strain evidence="10 11">ATCC 700314</strain>
    </source>
</reference>
<feature type="region of interest" description="Disordered" evidence="7">
    <location>
        <begin position="1"/>
        <end position="94"/>
    </location>
</feature>
<name>A0A3L7AM82_9HYPH</name>
<feature type="transmembrane region" description="Helical" evidence="8">
    <location>
        <begin position="383"/>
        <end position="404"/>
    </location>
</feature>
<dbReference type="OrthoDB" id="7488909at2"/>
<dbReference type="Proteomes" id="UP000269692">
    <property type="component" value="Unassembled WGS sequence"/>
</dbReference>
<feature type="compositionally biased region" description="Basic residues" evidence="7">
    <location>
        <begin position="25"/>
        <end position="38"/>
    </location>
</feature>
<keyword evidence="2" id="KW-0813">Transport</keyword>
<dbReference type="PROSITE" id="PS50850">
    <property type="entry name" value="MFS"/>
    <property type="match status" value="1"/>
</dbReference>
<protein>
    <submittedName>
        <fullName evidence="10">MFS transporter</fullName>
    </submittedName>
</protein>
<feature type="compositionally biased region" description="Gly residues" evidence="7">
    <location>
        <begin position="81"/>
        <end position="92"/>
    </location>
</feature>
<dbReference type="Pfam" id="PF07690">
    <property type="entry name" value="MFS_1"/>
    <property type="match status" value="1"/>
</dbReference>
<comment type="subcellular location">
    <subcellularLocation>
        <location evidence="1">Cell membrane</location>
        <topology evidence="1">Multi-pass membrane protein</topology>
    </subcellularLocation>
</comment>
<dbReference type="InterPro" id="IPR020846">
    <property type="entry name" value="MFS_dom"/>
</dbReference>
<evidence type="ECO:0000313" key="10">
    <source>
        <dbReference type="EMBL" id="RLP81065.1"/>
    </source>
</evidence>
<dbReference type="AlphaFoldDB" id="A0A3L7AM82"/>
<evidence type="ECO:0000313" key="11">
    <source>
        <dbReference type="Proteomes" id="UP000269692"/>
    </source>
</evidence>
<evidence type="ECO:0000256" key="6">
    <source>
        <dbReference type="ARBA" id="ARBA00023136"/>
    </source>
</evidence>
<keyword evidence="5 8" id="KW-1133">Transmembrane helix</keyword>
<feature type="region of interest" description="Disordered" evidence="7">
    <location>
        <begin position="113"/>
        <end position="150"/>
    </location>
</feature>
<feature type="transmembrane region" description="Helical" evidence="8">
    <location>
        <begin position="477"/>
        <end position="499"/>
    </location>
</feature>
<evidence type="ECO:0000256" key="2">
    <source>
        <dbReference type="ARBA" id="ARBA00022448"/>
    </source>
</evidence>
<feature type="transmembrane region" description="Helical" evidence="8">
    <location>
        <begin position="157"/>
        <end position="179"/>
    </location>
</feature>
<feature type="transmembrane region" description="Helical" evidence="8">
    <location>
        <begin position="347"/>
        <end position="371"/>
    </location>
</feature>
<keyword evidence="3" id="KW-1003">Cell membrane</keyword>
<feature type="domain" description="Major facilitator superfamily (MFS) profile" evidence="9">
    <location>
        <begin position="347"/>
        <end position="541"/>
    </location>
</feature>
<gene>
    <name evidence="10" type="ORF">D9R14_03460</name>
</gene>
<dbReference type="Gene3D" id="1.20.1250.20">
    <property type="entry name" value="MFS general substrate transporter like domains"/>
    <property type="match status" value="2"/>
</dbReference>